<reference evidence="1" key="1">
    <citation type="submission" date="2021-02" db="EMBL/GenBank/DDBJ databases">
        <authorList>
            <person name="Nowell W R."/>
        </authorList>
    </citation>
    <scope>NUCLEOTIDE SEQUENCE</scope>
</reference>
<organism evidence="1 2">
    <name type="scientific">Rotaria magnacalcarata</name>
    <dbReference type="NCBI Taxonomy" id="392030"/>
    <lineage>
        <taxon>Eukaryota</taxon>
        <taxon>Metazoa</taxon>
        <taxon>Spiralia</taxon>
        <taxon>Gnathifera</taxon>
        <taxon>Rotifera</taxon>
        <taxon>Eurotatoria</taxon>
        <taxon>Bdelloidea</taxon>
        <taxon>Philodinida</taxon>
        <taxon>Philodinidae</taxon>
        <taxon>Rotaria</taxon>
    </lineage>
</organism>
<dbReference type="AlphaFoldDB" id="A0A8S3C9Q1"/>
<proteinExistence type="predicted"/>
<comment type="caution">
    <text evidence="1">The sequence shown here is derived from an EMBL/GenBank/DDBJ whole genome shotgun (WGS) entry which is preliminary data.</text>
</comment>
<evidence type="ECO:0008006" key="3">
    <source>
        <dbReference type="Google" id="ProtNLM"/>
    </source>
</evidence>
<name>A0A8S3C9Q1_9BILA</name>
<dbReference type="EMBL" id="CAJOBI010166911">
    <property type="protein sequence ID" value="CAF4873546.1"/>
    <property type="molecule type" value="Genomic_DNA"/>
</dbReference>
<evidence type="ECO:0000313" key="1">
    <source>
        <dbReference type="EMBL" id="CAF4873546.1"/>
    </source>
</evidence>
<gene>
    <name evidence="1" type="ORF">SMN809_LOCUS50466</name>
</gene>
<evidence type="ECO:0000313" key="2">
    <source>
        <dbReference type="Proteomes" id="UP000676336"/>
    </source>
</evidence>
<protein>
    <recommendedName>
        <fullName evidence="3">TIR domain-containing protein</fullName>
    </recommendedName>
</protein>
<sequence>MGRPSSSMSHSTARSENITNIRMGRLYNVVVSYSRNDMRKCQRLINRLTEE</sequence>
<feature type="non-terminal residue" evidence="1">
    <location>
        <position position="51"/>
    </location>
</feature>
<accession>A0A8S3C9Q1</accession>
<dbReference type="Proteomes" id="UP000676336">
    <property type="component" value="Unassembled WGS sequence"/>
</dbReference>